<evidence type="ECO:0000313" key="7">
    <source>
        <dbReference type="EMBL" id="MBQ0934241.1"/>
    </source>
</evidence>
<keyword evidence="3" id="KW-1133">Transmembrane helix</keyword>
<dbReference type="CDD" id="cd06225">
    <property type="entry name" value="HAMP"/>
    <property type="match status" value="1"/>
</dbReference>
<name>A0ABS5DSW7_9BURK</name>
<dbReference type="PRINTS" id="PR00260">
    <property type="entry name" value="CHEMTRNSDUCR"/>
</dbReference>
<evidence type="ECO:0000259" key="6">
    <source>
        <dbReference type="PROSITE" id="PS50885"/>
    </source>
</evidence>
<comment type="similarity">
    <text evidence="1">Belongs to the methyl-accepting chemotaxis (MCP) protein family.</text>
</comment>
<keyword evidence="3" id="KW-0472">Membrane</keyword>
<dbReference type="Gene3D" id="3.30.450.20">
    <property type="entry name" value="PAS domain"/>
    <property type="match status" value="1"/>
</dbReference>
<feature type="domain" description="Methyl-accepting transducer" evidence="4">
    <location>
        <begin position="271"/>
        <end position="500"/>
    </location>
</feature>
<dbReference type="SMART" id="SM00304">
    <property type="entry name" value="HAMP"/>
    <property type="match status" value="1"/>
</dbReference>
<comment type="caution">
    <text evidence="7">The sequence shown here is derived from an EMBL/GenBank/DDBJ whole genome shotgun (WGS) entry which is preliminary data.</text>
</comment>
<dbReference type="Pfam" id="PF08447">
    <property type="entry name" value="PAS_3"/>
    <property type="match status" value="1"/>
</dbReference>
<dbReference type="InterPro" id="IPR004089">
    <property type="entry name" value="MCPsignal_dom"/>
</dbReference>
<dbReference type="PANTHER" id="PTHR43531:SF7">
    <property type="entry name" value="AEROTAXIS RECEPTOR"/>
    <property type="match status" value="1"/>
</dbReference>
<reference evidence="7 8" key="1">
    <citation type="submission" date="2021-04" db="EMBL/GenBank/DDBJ databases">
        <title>The genome sequence of type strain Ideonella paludis KCTC 32238.</title>
        <authorList>
            <person name="Liu Y."/>
        </authorList>
    </citation>
    <scope>NUCLEOTIDE SEQUENCE [LARGE SCALE GENOMIC DNA]</scope>
    <source>
        <strain evidence="7 8">KCTC 32238</strain>
    </source>
</reference>
<accession>A0ABS5DSW7</accession>
<dbReference type="PROSITE" id="PS50112">
    <property type="entry name" value="PAS"/>
    <property type="match status" value="1"/>
</dbReference>
<dbReference type="InterPro" id="IPR013655">
    <property type="entry name" value="PAS_fold_3"/>
</dbReference>
<dbReference type="PANTHER" id="PTHR43531">
    <property type="entry name" value="PROTEIN ICFG"/>
    <property type="match status" value="1"/>
</dbReference>
<dbReference type="CDD" id="cd00130">
    <property type="entry name" value="PAS"/>
    <property type="match status" value="1"/>
</dbReference>
<dbReference type="EMBL" id="JAGQDG010000001">
    <property type="protein sequence ID" value="MBQ0934241.1"/>
    <property type="molecule type" value="Genomic_DNA"/>
</dbReference>
<dbReference type="Pfam" id="PF00015">
    <property type="entry name" value="MCPsignal"/>
    <property type="match status" value="1"/>
</dbReference>
<evidence type="ECO:0000256" key="2">
    <source>
        <dbReference type="PROSITE-ProRule" id="PRU00284"/>
    </source>
</evidence>
<gene>
    <name evidence="7" type="ORF">KAK11_02795</name>
</gene>
<feature type="domain" description="HAMP" evidence="6">
    <location>
        <begin position="214"/>
        <end position="266"/>
    </location>
</feature>
<dbReference type="PROSITE" id="PS50885">
    <property type="entry name" value="HAMP"/>
    <property type="match status" value="1"/>
</dbReference>
<dbReference type="InterPro" id="IPR004090">
    <property type="entry name" value="Chemotax_Me-accpt_rcpt"/>
</dbReference>
<dbReference type="InterPro" id="IPR035965">
    <property type="entry name" value="PAS-like_dom_sf"/>
</dbReference>
<dbReference type="InterPro" id="IPR000014">
    <property type="entry name" value="PAS"/>
</dbReference>
<evidence type="ECO:0000256" key="1">
    <source>
        <dbReference type="ARBA" id="ARBA00029447"/>
    </source>
</evidence>
<dbReference type="NCBIfam" id="TIGR00229">
    <property type="entry name" value="sensory_box"/>
    <property type="match status" value="1"/>
</dbReference>
<sequence>MRLNQPVTQQPVDFPASATLMSVTDAHSHITYANEAFVEVSGYTVDELLGQPHNLVRHPDMPPEAFADMWRTLKSGSPWTGLVKNRCKNGDHYWVRANVAPIIQDSSIVGYISVRTKPTADEVRAAEDLYRRFREGRAQGLMLFKGLLVRTGASGVASVFQRMSLRARLRTAMGLGVALITLFSELFVSTPMEMVWLALSGLVVAGVLTWFLEWQVARPLDKILAHAQRIASGQAEAAPAMDRVDEIGMLMRAVNQGGLNLKSLVADVARRAAVVEQQSREIADGNHHLAERTASQSGALEKSATSMLEFKFTVEMNSESAQAGDQQAQAASSVAHQGRQVVHQMIATMDRVSEASTKISEITALIDGIAFQTNILALNAAVEAARAGESGRGFAVVAAEVRSLAGRCAAAAKDIKHVIASNGDHVEQGRDVARQAGAAMNDIAHSIGELADIIKRIAQGSQEQSEGVRNVNDAIHLLEQTTQQNATLVEQGVSATDELKRQANYLVEAINIFGRR</sequence>
<dbReference type="InterPro" id="IPR051310">
    <property type="entry name" value="MCP_chemotaxis"/>
</dbReference>
<feature type="transmembrane region" description="Helical" evidence="3">
    <location>
        <begin position="169"/>
        <end position="188"/>
    </location>
</feature>
<dbReference type="InterPro" id="IPR003660">
    <property type="entry name" value="HAMP_dom"/>
</dbReference>
<protein>
    <submittedName>
        <fullName evidence="7">PAS domain-containing protein</fullName>
    </submittedName>
</protein>
<evidence type="ECO:0000259" key="5">
    <source>
        <dbReference type="PROSITE" id="PS50112"/>
    </source>
</evidence>
<evidence type="ECO:0000259" key="4">
    <source>
        <dbReference type="PROSITE" id="PS50111"/>
    </source>
</evidence>
<feature type="domain" description="PAS" evidence="5">
    <location>
        <begin position="23"/>
        <end position="76"/>
    </location>
</feature>
<evidence type="ECO:0000313" key="8">
    <source>
        <dbReference type="Proteomes" id="UP000672097"/>
    </source>
</evidence>
<keyword evidence="3" id="KW-0812">Transmembrane</keyword>
<dbReference type="RefSeq" id="WP_210806640.1">
    <property type="nucleotide sequence ID" value="NZ_JBHUKC010000001.1"/>
</dbReference>
<feature type="transmembrane region" description="Helical" evidence="3">
    <location>
        <begin position="194"/>
        <end position="212"/>
    </location>
</feature>
<proteinExistence type="inferred from homology"/>
<keyword evidence="2" id="KW-0807">Transducer</keyword>
<dbReference type="Gene3D" id="1.10.287.950">
    <property type="entry name" value="Methyl-accepting chemotaxis protein"/>
    <property type="match status" value="1"/>
</dbReference>
<evidence type="ECO:0000256" key="3">
    <source>
        <dbReference type="SAM" id="Phobius"/>
    </source>
</evidence>
<dbReference type="SUPFAM" id="SSF55785">
    <property type="entry name" value="PYP-like sensor domain (PAS domain)"/>
    <property type="match status" value="1"/>
</dbReference>
<organism evidence="7 8">
    <name type="scientific">Ideonella paludis</name>
    <dbReference type="NCBI Taxonomy" id="1233411"/>
    <lineage>
        <taxon>Bacteria</taxon>
        <taxon>Pseudomonadati</taxon>
        <taxon>Pseudomonadota</taxon>
        <taxon>Betaproteobacteria</taxon>
        <taxon>Burkholderiales</taxon>
        <taxon>Sphaerotilaceae</taxon>
        <taxon>Ideonella</taxon>
    </lineage>
</organism>
<keyword evidence="8" id="KW-1185">Reference proteome</keyword>
<dbReference type="PROSITE" id="PS50111">
    <property type="entry name" value="CHEMOTAXIS_TRANSDUC_2"/>
    <property type="match status" value="1"/>
</dbReference>
<dbReference type="SUPFAM" id="SSF58104">
    <property type="entry name" value="Methyl-accepting chemotaxis protein (MCP) signaling domain"/>
    <property type="match status" value="1"/>
</dbReference>
<dbReference type="Proteomes" id="UP000672097">
    <property type="component" value="Unassembled WGS sequence"/>
</dbReference>
<dbReference type="SMART" id="SM00283">
    <property type="entry name" value="MA"/>
    <property type="match status" value="1"/>
</dbReference>
<dbReference type="Pfam" id="PF00672">
    <property type="entry name" value="HAMP"/>
    <property type="match status" value="1"/>
</dbReference>